<keyword evidence="4" id="KW-1133">Transmembrane helix</keyword>
<dbReference type="PROSITE" id="PS51207">
    <property type="entry name" value="PXA"/>
    <property type="match status" value="1"/>
</dbReference>
<dbReference type="Pfam" id="PF00787">
    <property type="entry name" value="PX"/>
    <property type="match status" value="1"/>
</dbReference>
<dbReference type="EMBL" id="JBBWWQ010000004">
    <property type="protein sequence ID" value="KAK8948662.1"/>
    <property type="molecule type" value="Genomic_DNA"/>
</dbReference>
<evidence type="ECO:0000259" key="6">
    <source>
        <dbReference type="PROSITE" id="PS51207"/>
    </source>
</evidence>
<feature type="compositionally biased region" description="Acidic residues" evidence="3">
    <location>
        <begin position="506"/>
        <end position="516"/>
    </location>
</feature>
<evidence type="ECO:0000256" key="2">
    <source>
        <dbReference type="ARBA" id="ARBA00022490"/>
    </source>
</evidence>
<dbReference type="AlphaFoldDB" id="A0AAP0GAQ8"/>
<dbReference type="SUPFAM" id="SSF64268">
    <property type="entry name" value="PX domain"/>
    <property type="match status" value="1"/>
</dbReference>
<comment type="subcellular location">
    <subcellularLocation>
        <location evidence="1">Cytoplasm</location>
    </subcellularLocation>
</comment>
<dbReference type="PANTHER" id="PTHR22999">
    <property type="entry name" value="PX SERINE/THREONINE KINASE PXK"/>
    <property type="match status" value="1"/>
</dbReference>
<reference evidence="7 8" key="1">
    <citation type="journal article" date="2022" name="Nat. Plants">
        <title>Genomes of leafy and leafless Platanthera orchids illuminate the evolution of mycoheterotrophy.</title>
        <authorList>
            <person name="Li M.H."/>
            <person name="Liu K.W."/>
            <person name="Li Z."/>
            <person name="Lu H.C."/>
            <person name="Ye Q.L."/>
            <person name="Zhang D."/>
            <person name="Wang J.Y."/>
            <person name="Li Y.F."/>
            <person name="Zhong Z.M."/>
            <person name="Liu X."/>
            <person name="Yu X."/>
            <person name="Liu D.K."/>
            <person name="Tu X.D."/>
            <person name="Liu B."/>
            <person name="Hao Y."/>
            <person name="Liao X.Y."/>
            <person name="Jiang Y.T."/>
            <person name="Sun W.H."/>
            <person name="Chen J."/>
            <person name="Chen Y.Q."/>
            <person name="Ai Y."/>
            <person name="Zhai J.W."/>
            <person name="Wu S.S."/>
            <person name="Zhou Z."/>
            <person name="Hsiao Y.Y."/>
            <person name="Wu W.L."/>
            <person name="Chen Y.Y."/>
            <person name="Lin Y.F."/>
            <person name="Hsu J.L."/>
            <person name="Li C.Y."/>
            <person name="Wang Z.W."/>
            <person name="Zhao X."/>
            <person name="Zhong W.Y."/>
            <person name="Ma X.K."/>
            <person name="Ma L."/>
            <person name="Huang J."/>
            <person name="Chen G.Z."/>
            <person name="Huang M.Z."/>
            <person name="Huang L."/>
            <person name="Peng D.H."/>
            <person name="Luo Y.B."/>
            <person name="Zou S.Q."/>
            <person name="Chen S.P."/>
            <person name="Lan S."/>
            <person name="Tsai W.C."/>
            <person name="Van de Peer Y."/>
            <person name="Liu Z.J."/>
        </authorList>
    </citation>
    <scope>NUCLEOTIDE SEQUENCE [LARGE SCALE GENOMIC DNA]</scope>
    <source>
        <strain evidence="7">Lor287</strain>
    </source>
</reference>
<evidence type="ECO:0000256" key="1">
    <source>
        <dbReference type="ARBA" id="ARBA00004496"/>
    </source>
</evidence>
<evidence type="ECO:0000259" key="5">
    <source>
        <dbReference type="PROSITE" id="PS50195"/>
    </source>
</evidence>
<dbReference type="InterPro" id="IPR001683">
    <property type="entry name" value="PX_dom"/>
</dbReference>
<feature type="compositionally biased region" description="Polar residues" evidence="3">
    <location>
        <begin position="305"/>
        <end position="315"/>
    </location>
</feature>
<accession>A0AAP0GAQ8</accession>
<dbReference type="PANTHER" id="PTHR22999:SF28">
    <property type="entry name" value="PHOX (PX) DOMAIN-CONTAINING PROTEIN"/>
    <property type="match status" value="1"/>
</dbReference>
<feature type="domain" description="PX" evidence="5">
    <location>
        <begin position="665"/>
        <end position="777"/>
    </location>
</feature>
<feature type="domain" description="PXA" evidence="6">
    <location>
        <begin position="103"/>
        <end position="283"/>
    </location>
</feature>
<keyword evidence="4" id="KW-0812">Transmembrane</keyword>
<dbReference type="Gene3D" id="3.30.1520.10">
    <property type="entry name" value="Phox-like domain"/>
    <property type="match status" value="1"/>
</dbReference>
<feature type="region of interest" description="Disordered" evidence="3">
    <location>
        <begin position="353"/>
        <end position="392"/>
    </location>
</feature>
<dbReference type="PROSITE" id="PS50195">
    <property type="entry name" value="PX"/>
    <property type="match status" value="1"/>
</dbReference>
<dbReference type="GO" id="GO:0035091">
    <property type="term" value="F:phosphatidylinositol binding"/>
    <property type="evidence" value="ECO:0007669"/>
    <property type="project" value="InterPro"/>
</dbReference>
<dbReference type="InterPro" id="IPR036871">
    <property type="entry name" value="PX_dom_sf"/>
</dbReference>
<feature type="region of interest" description="Disordered" evidence="3">
    <location>
        <begin position="294"/>
        <end position="315"/>
    </location>
</feature>
<feature type="compositionally biased region" description="Polar residues" evidence="3">
    <location>
        <begin position="353"/>
        <end position="363"/>
    </location>
</feature>
<dbReference type="SMART" id="SM00312">
    <property type="entry name" value="PX"/>
    <property type="match status" value="1"/>
</dbReference>
<dbReference type="GO" id="GO:0005768">
    <property type="term" value="C:endosome"/>
    <property type="evidence" value="ECO:0007669"/>
    <property type="project" value="UniProtKB-ARBA"/>
</dbReference>
<dbReference type="Pfam" id="PF08628">
    <property type="entry name" value="Nexin_C"/>
    <property type="match status" value="1"/>
</dbReference>
<keyword evidence="8" id="KW-1185">Reference proteome</keyword>
<proteinExistence type="predicted"/>
<evidence type="ECO:0000256" key="3">
    <source>
        <dbReference type="SAM" id="MobiDB-lite"/>
    </source>
</evidence>
<evidence type="ECO:0000256" key="4">
    <source>
        <dbReference type="SAM" id="Phobius"/>
    </source>
</evidence>
<dbReference type="GO" id="GO:0016020">
    <property type="term" value="C:membrane"/>
    <property type="evidence" value="ECO:0007669"/>
    <property type="project" value="UniProtKB-ARBA"/>
</dbReference>
<feature type="transmembrane region" description="Helical" evidence="4">
    <location>
        <begin position="20"/>
        <end position="42"/>
    </location>
</feature>
<sequence>MSTGRRTMRDLVEEAKKRAVLFLIFLFGLSYLMSLTSSSVWINLPAAAVLIIFCRYVSLDFDIQKKSAAGTKLSLEEPSPKKMPTKLHNFSPEKLNWRSKVNTTVVEDAIDQFTRHLVSEWVTNLWYSRITPDKDAPEELILIINNVFGEISRRAKDLNLIELLTRDVINLLCNHLELYRWSVSKIGRQEMKKLSLDHQDIQLKQVLASESKLHPALFSAKAEHKVLQHLVNGLMLATFMPEDLHCSFFRYTARELLACATFRPIINLANPRVINEKIESLVLSFAANADKEAKSSTDQGLPVKSNGSSKPSVEQLSGLLDRSAVGLELVQFRQSGSKIASDEQVANGSTFLKDQQFSGTNPEGTPENIGDQASSNTQTSGANKNGSSSKGEWGQMLDIISQRKRQALAPEHLENVWTKGRNYRKKEGSKQFSKQRTSTCSINTKRPAEASSLLKKDKTASFDLSMKNTAGDFNAHSGIIDPSHHQISSCQEKTGVLQEEIEIASESSYETEDDEGSNVTGLGSPGTRVWDSKNKRNDSVSHIRHPLEFSDVHSTKTKVKSHIRHPRTLRTPSGRKKIRQNNQKIPLWQEIERSSFLLGEGQDLLNDSMKYARVSGLSDDSDVETLGRIHSGAAASSSMSSISASESFTSSLKSPENSVLEDSFLKLRCEVLGANIVKSGSGTFAVYSIAVTDANNHSWSIKRRFRHFEEFHRRLKEFPKYNLSLPPKHFLSSGLDVPLIQERCKLLDRYLKRLLELPTISGSIEVWDFLSVDSQTYMFSDSLSIIQTLSVGLDDKPPERNAKVHNSAEVANSQLPFQAEEHLTTVNGSNTLPMHINKKHTESENGVTSNKKVEQLIGMDTNKEGKSLYPYHSGSDTENMVQRMAYSNQSEVEWKGTLGNGGLSDATQIAEALGDPTLPTEWVTPSLSVPILDLIDVIFQLKDGGWIRRQAFWVAKQLLQLGMGDAFDDWLIDKIQLLRKGSVVANAFGRIEKILWPDGIFITKHPNRKPPASEQAIEDSRRAKFLYELIVDKAPAPLVGLVGAKEYEHCAEDIYFFLQSVVCLKQLAVELLELLLLSAFPELDDIIRQCHEGKDQFGVFEE</sequence>
<evidence type="ECO:0000313" key="7">
    <source>
        <dbReference type="EMBL" id="KAK8948662.1"/>
    </source>
</evidence>
<dbReference type="SMART" id="SM00313">
    <property type="entry name" value="PXA"/>
    <property type="match status" value="1"/>
</dbReference>
<dbReference type="InterPro" id="IPR013937">
    <property type="entry name" value="Sorting_nexin_C"/>
</dbReference>
<organism evidence="7 8">
    <name type="scientific">Platanthera zijinensis</name>
    <dbReference type="NCBI Taxonomy" id="2320716"/>
    <lineage>
        <taxon>Eukaryota</taxon>
        <taxon>Viridiplantae</taxon>
        <taxon>Streptophyta</taxon>
        <taxon>Embryophyta</taxon>
        <taxon>Tracheophyta</taxon>
        <taxon>Spermatophyta</taxon>
        <taxon>Magnoliopsida</taxon>
        <taxon>Liliopsida</taxon>
        <taxon>Asparagales</taxon>
        <taxon>Orchidaceae</taxon>
        <taxon>Orchidoideae</taxon>
        <taxon>Orchideae</taxon>
        <taxon>Orchidinae</taxon>
        <taxon>Platanthera</taxon>
    </lineage>
</organism>
<feature type="region of interest" description="Disordered" evidence="3">
    <location>
        <begin position="506"/>
        <end position="537"/>
    </location>
</feature>
<feature type="region of interest" description="Disordered" evidence="3">
    <location>
        <begin position="420"/>
        <end position="441"/>
    </location>
</feature>
<dbReference type="Pfam" id="PF02194">
    <property type="entry name" value="PXA"/>
    <property type="match status" value="1"/>
</dbReference>
<evidence type="ECO:0000313" key="8">
    <source>
        <dbReference type="Proteomes" id="UP001418222"/>
    </source>
</evidence>
<dbReference type="InterPro" id="IPR051837">
    <property type="entry name" value="SortingNexin/PXDomain-PKLike"/>
</dbReference>
<comment type="caution">
    <text evidence="7">The sequence shown here is derived from an EMBL/GenBank/DDBJ whole genome shotgun (WGS) entry which is preliminary data.</text>
</comment>
<keyword evidence="4" id="KW-0472">Membrane</keyword>
<dbReference type="Proteomes" id="UP001418222">
    <property type="component" value="Unassembled WGS sequence"/>
</dbReference>
<feature type="compositionally biased region" description="Low complexity" evidence="3">
    <location>
        <begin position="380"/>
        <end position="391"/>
    </location>
</feature>
<name>A0AAP0GAQ8_9ASPA</name>
<protein>
    <submittedName>
        <fullName evidence="7">Uncharacterized protein</fullName>
    </submittedName>
</protein>
<feature type="compositionally biased region" description="Polar residues" evidence="3">
    <location>
        <begin position="430"/>
        <end position="441"/>
    </location>
</feature>
<feature type="region of interest" description="Disordered" evidence="3">
    <location>
        <begin position="553"/>
        <end position="578"/>
    </location>
</feature>
<dbReference type="InterPro" id="IPR003114">
    <property type="entry name" value="Phox_assoc"/>
</dbReference>
<feature type="compositionally biased region" description="Basic residues" evidence="3">
    <location>
        <begin position="555"/>
        <end position="578"/>
    </location>
</feature>
<keyword evidence="2" id="KW-0963">Cytoplasm</keyword>
<gene>
    <name evidence="7" type="ORF">KSP39_PZI005746</name>
</gene>